<feature type="domain" description="PAC" evidence="3">
    <location>
        <begin position="352"/>
        <end position="404"/>
    </location>
</feature>
<dbReference type="Gene3D" id="3.20.20.450">
    <property type="entry name" value="EAL domain"/>
    <property type="match status" value="1"/>
</dbReference>
<dbReference type="SMART" id="SM00267">
    <property type="entry name" value="GGDEF"/>
    <property type="match status" value="1"/>
</dbReference>
<evidence type="ECO:0000259" key="5">
    <source>
        <dbReference type="PROSITE" id="PS50887"/>
    </source>
</evidence>
<dbReference type="EMBL" id="JACVEW010000019">
    <property type="protein sequence ID" value="MBP0049498.1"/>
    <property type="molecule type" value="Genomic_DNA"/>
</dbReference>
<name>A0ABS3ZDX7_9GAMM</name>
<dbReference type="Gene3D" id="3.10.580.10">
    <property type="entry name" value="CBS-domain"/>
    <property type="match status" value="2"/>
</dbReference>
<dbReference type="PANTHER" id="PTHR44757:SF2">
    <property type="entry name" value="BIOFILM ARCHITECTURE MAINTENANCE PROTEIN MBAA"/>
    <property type="match status" value="1"/>
</dbReference>
<evidence type="ECO:0000259" key="3">
    <source>
        <dbReference type="PROSITE" id="PS50113"/>
    </source>
</evidence>
<feature type="domain" description="GGDEF" evidence="5">
    <location>
        <begin position="436"/>
        <end position="569"/>
    </location>
</feature>
<feature type="domain" description="CBS" evidence="6">
    <location>
        <begin position="76"/>
        <end position="132"/>
    </location>
</feature>
<dbReference type="PANTHER" id="PTHR44757">
    <property type="entry name" value="DIGUANYLATE CYCLASE DGCP"/>
    <property type="match status" value="1"/>
</dbReference>
<dbReference type="InterPro" id="IPR029787">
    <property type="entry name" value="Nucleotide_cyclase"/>
</dbReference>
<evidence type="ECO:0000313" key="7">
    <source>
        <dbReference type="EMBL" id="MBP0049498.1"/>
    </source>
</evidence>
<dbReference type="NCBIfam" id="TIGR00229">
    <property type="entry name" value="sensory_box"/>
    <property type="match status" value="1"/>
</dbReference>
<dbReference type="SMART" id="SM00091">
    <property type="entry name" value="PAS"/>
    <property type="match status" value="1"/>
</dbReference>
<evidence type="ECO:0000313" key="8">
    <source>
        <dbReference type="Proteomes" id="UP000810171"/>
    </source>
</evidence>
<evidence type="ECO:0000259" key="4">
    <source>
        <dbReference type="PROSITE" id="PS50883"/>
    </source>
</evidence>
<dbReference type="NCBIfam" id="TIGR00254">
    <property type="entry name" value="GGDEF"/>
    <property type="match status" value="1"/>
</dbReference>
<dbReference type="SUPFAM" id="SSF55073">
    <property type="entry name" value="Nucleotide cyclase"/>
    <property type="match status" value="1"/>
</dbReference>
<comment type="caution">
    <text evidence="7">The sequence shown here is derived from an EMBL/GenBank/DDBJ whole genome shotgun (WGS) entry which is preliminary data.</text>
</comment>
<dbReference type="InterPro" id="IPR052155">
    <property type="entry name" value="Biofilm_reg_signaling"/>
</dbReference>
<keyword evidence="1" id="KW-0129">CBS domain</keyword>
<dbReference type="InterPro" id="IPR001633">
    <property type="entry name" value="EAL_dom"/>
</dbReference>
<dbReference type="CDD" id="cd00130">
    <property type="entry name" value="PAS"/>
    <property type="match status" value="1"/>
</dbReference>
<evidence type="ECO:0000256" key="1">
    <source>
        <dbReference type="PROSITE-ProRule" id="PRU00703"/>
    </source>
</evidence>
<dbReference type="Pfam" id="PF00990">
    <property type="entry name" value="GGDEF"/>
    <property type="match status" value="1"/>
</dbReference>
<dbReference type="InterPro" id="IPR001610">
    <property type="entry name" value="PAC"/>
</dbReference>
<feature type="domain" description="CBS" evidence="6">
    <location>
        <begin position="14"/>
        <end position="70"/>
    </location>
</feature>
<dbReference type="SMART" id="SM00086">
    <property type="entry name" value="PAC"/>
    <property type="match status" value="1"/>
</dbReference>
<dbReference type="Pfam" id="PF13426">
    <property type="entry name" value="PAS_9"/>
    <property type="match status" value="1"/>
</dbReference>
<dbReference type="Gene3D" id="3.30.70.270">
    <property type="match status" value="1"/>
</dbReference>
<dbReference type="CDD" id="cd01948">
    <property type="entry name" value="EAL"/>
    <property type="match status" value="1"/>
</dbReference>
<dbReference type="Pfam" id="PF00563">
    <property type="entry name" value="EAL"/>
    <property type="match status" value="1"/>
</dbReference>
<sequence length="832" mass="93716">MPSHSQALKVSAICQSDIVSVELHQPLSRAISLMAERHIGSVLVTHGREVCGLLTRRKTMEESLKEPAAEVVTRAMLDRVLQVDASLSVDELGLELISQDISHAIVMDINGHHLGIVSQSDVVNHHGLEHDLFLRSLEEVTNFNVLRFRGSCCLRDAIERMRSMQYTAVLVGSEDEGWQIMTETDVIRHLSGRTPLHTPLYKLGLPELMAVDGAVSLFNARRYFKENGFRHIGVRDSHGSIVGLASYSDILRSVELDYIYRLRELLDDKSRALRQSEHNLQLIERVINASHEGIVITDANGRIQSVNPAFTAITGYEAWEALGQNPSMLSSGRHDKVFYQHLWAALAENGNWQGEIWNRRKDGSVYPEWLSITAIENDAGDVCQYAAIFHDLTESKKSEARVKRLSWFDSVTGLANRRLFNDRLQIALNYSAEHASCGALLALDLDLFKQFNDRFGHQAGDQLLRMVAERIESTLEEQGTAARPSGDEFYILLTEVRQYEDVNQYLNRLSKALTQPFWLEEQEVKVRTSIGIALYPDDANQPDGLILAAESALHFAKEMGRNSIAFYQPRHLDDRQSRYRIASVLHQAIEQEEFSLVYQPQVSLKDGQLVGAEALLRWDSSTLGKVTPDRFIPVAEDTGMIDEIGAWVLDEAVSELARWNRMGHTLKMSVNVSARQFQRSEVADQVLAALEHHAVAPEQLVVELTETSFMHSASATERELVRLREKGVRVAIDDFGTGYSSLSYIREMSLDLLKIDRSFIQPIPHSETDRNLVKAMIDMSHAMGLAVVAEGIEQSEDLEILKELGCDQAQGYYIARPMSGELMREWIERDGC</sequence>
<dbReference type="RefSeq" id="WP_209288107.1">
    <property type="nucleotide sequence ID" value="NZ_JACVEW010000019.1"/>
</dbReference>
<dbReference type="CDD" id="cd01949">
    <property type="entry name" value="GGDEF"/>
    <property type="match status" value="1"/>
</dbReference>
<dbReference type="SUPFAM" id="SSF55785">
    <property type="entry name" value="PYP-like sensor domain (PAS domain)"/>
    <property type="match status" value="1"/>
</dbReference>
<dbReference type="PROSITE" id="PS50883">
    <property type="entry name" value="EAL"/>
    <property type="match status" value="1"/>
</dbReference>
<dbReference type="Pfam" id="PF00571">
    <property type="entry name" value="CBS"/>
    <property type="match status" value="2"/>
</dbReference>
<dbReference type="InterPro" id="IPR035919">
    <property type="entry name" value="EAL_sf"/>
</dbReference>
<keyword evidence="8" id="KW-1185">Reference proteome</keyword>
<accession>A0ABS3ZDX7</accession>
<proteinExistence type="predicted"/>
<dbReference type="Proteomes" id="UP000810171">
    <property type="component" value="Unassembled WGS sequence"/>
</dbReference>
<dbReference type="PROSITE" id="PS50112">
    <property type="entry name" value="PAS"/>
    <property type="match status" value="1"/>
</dbReference>
<dbReference type="InterPro" id="IPR000014">
    <property type="entry name" value="PAS"/>
</dbReference>
<protein>
    <submittedName>
        <fullName evidence="7">EAL domain-containing protein</fullName>
    </submittedName>
</protein>
<dbReference type="InterPro" id="IPR046342">
    <property type="entry name" value="CBS_dom_sf"/>
</dbReference>
<organism evidence="7 8">
    <name type="scientific">Marinobacterium alkalitolerans</name>
    <dbReference type="NCBI Taxonomy" id="1542925"/>
    <lineage>
        <taxon>Bacteria</taxon>
        <taxon>Pseudomonadati</taxon>
        <taxon>Pseudomonadota</taxon>
        <taxon>Gammaproteobacteria</taxon>
        <taxon>Oceanospirillales</taxon>
        <taxon>Oceanospirillaceae</taxon>
        <taxon>Marinobacterium</taxon>
    </lineage>
</organism>
<dbReference type="PROSITE" id="PS50887">
    <property type="entry name" value="GGDEF"/>
    <property type="match status" value="1"/>
</dbReference>
<feature type="domain" description="EAL" evidence="4">
    <location>
        <begin position="578"/>
        <end position="831"/>
    </location>
</feature>
<dbReference type="Gene3D" id="3.30.450.20">
    <property type="entry name" value="PAS domain"/>
    <property type="match status" value="1"/>
</dbReference>
<dbReference type="InterPro" id="IPR000700">
    <property type="entry name" value="PAS-assoc_C"/>
</dbReference>
<dbReference type="PROSITE" id="PS51371">
    <property type="entry name" value="CBS"/>
    <property type="match status" value="2"/>
</dbReference>
<dbReference type="SMART" id="SM00052">
    <property type="entry name" value="EAL"/>
    <property type="match status" value="1"/>
</dbReference>
<gene>
    <name evidence="7" type="ORF">H9C73_12195</name>
</gene>
<reference evidence="7 8" key="1">
    <citation type="submission" date="2020-09" db="EMBL/GenBank/DDBJ databases">
        <authorList>
            <person name="Tanuku N.R.S."/>
        </authorList>
    </citation>
    <scope>NUCLEOTIDE SEQUENCE [LARGE SCALE GENOMIC DNA]</scope>
    <source>
        <strain evidence="7 8">AK62</strain>
    </source>
</reference>
<feature type="domain" description="PAS" evidence="2">
    <location>
        <begin position="279"/>
        <end position="325"/>
    </location>
</feature>
<dbReference type="InterPro" id="IPR035965">
    <property type="entry name" value="PAS-like_dom_sf"/>
</dbReference>
<dbReference type="InterPro" id="IPR043128">
    <property type="entry name" value="Rev_trsase/Diguanyl_cyclase"/>
</dbReference>
<dbReference type="InterPro" id="IPR000160">
    <property type="entry name" value="GGDEF_dom"/>
</dbReference>
<dbReference type="SUPFAM" id="SSF54631">
    <property type="entry name" value="CBS-domain pair"/>
    <property type="match status" value="2"/>
</dbReference>
<dbReference type="InterPro" id="IPR000644">
    <property type="entry name" value="CBS_dom"/>
</dbReference>
<dbReference type="SMART" id="SM00116">
    <property type="entry name" value="CBS"/>
    <property type="match status" value="3"/>
</dbReference>
<dbReference type="PROSITE" id="PS50113">
    <property type="entry name" value="PAC"/>
    <property type="match status" value="1"/>
</dbReference>
<dbReference type="SUPFAM" id="SSF141868">
    <property type="entry name" value="EAL domain-like"/>
    <property type="match status" value="1"/>
</dbReference>
<evidence type="ECO:0000259" key="2">
    <source>
        <dbReference type="PROSITE" id="PS50112"/>
    </source>
</evidence>
<evidence type="ECO:0000259" key="6">
    <source>
        <dbReference type="PROSITE" id="PS51371"/>
    </source>
</evidence>